<protein>
    <recommendedName>
        <fullName evidence="1">SLH domain-containing protein</fullName>
    </recommendedName>
</protein>
<feature type="domain" description="SLH" evidence="1">
    <location>
        <begin position="605"/>
        <end position="667"/>
    </location>
</feature>
<dbReference type="Pfam" id="PF00395">
    <property type="entry name" value="SLH"/>
    <property type="match status" value="3"/>
</dbReference>
<gene>
    <name evidence="2" type="ORF">BBD41_07390</name>
</gene>
<dbReference type="InterPro" id="IPR001119">
    <property type="entry name" value="SLH_dom"/>
</dbReference>
<dbReference type="InterPro" id="IPR008930">
    <property type="entry name" value="Terpenoid_cyclase/PrenylTrfase"/>
</dbReference>
<dbReference type="KEGG" id="pib:BBD41_07390"/>
<name>A0A1B2DXJ3_9BACL</name>
<evidence type="ECO:0000313" key="2">
    <source>
        <dbReference type="EMBL" id="ANY72419.1"/>
    </source>
</evidence>
<sequence length="727" mass="79234">MNRDQDMNRWGWTGDKVIRRLVISVLILSLLAVPVSSVLADTSGQQSDALASDAASRSAVFDQRMQQALEKAEAVILNETDFPIEGAVGFAKNRTPLPKGFREKLADRIMDAGGKFNSLSDHVRISLGYMAAGGDINRIGSIDLHALLMNHAGLERAGVPELAEAYLMSWYYHPTALNRLEWYPDLIVYRLRERQTKEGGWSARDSGPGDIRTTAKVLTAIGSPDEPSSKPALDWLQTKLEGSRTSDLETTAVSDVVIALSSIGLDAAAFSETGVQLMDTLLGRQLPGGAFAEVEDGSASMEATVQAYLALTAYKLYAEAGDRLYASLNHPIPNKTRVHVEGPEGTIAEGWMELGSNENLVEAAAAFLKKSGVAYTTRVSEHGALFTSIGGVTNGRYGGLDKWEIAVRSIGNWYILKDDLIYYSDPEEVLLYYSDQTALVDHIQIEWKYENGQIIGGTPRADTPFTLTLKKATRQFGHMAVSSGIQVSLGGKTAVTDKNGRVSFPGLKPGVYELTVSSYRQGRAPLLAKRTVPFPVSSPELSSFTDAGKVSKWAAYDVASALSEGWMQGVSPGSRPQLAPKRAMTRAEFVVMLLRVLREPANPRSSRSFADVPGGRWYSGEISRAVKLGIIGDKLRYFGPGELVTREEAAVMMANALGLQPLGSPERVPFKDTAGLPESSKKAIQILYEQEIMKGEGRLFHPEQTLVREEAAAVLNRLAQLMPYREI</sequence>
<dbReference type="AlphaFoldDB" id="A0A1B2DXJ3"/>
<evidence type="ECO:0000259" key="1">
    <source>
        <dbReference type="PROSITE" id="PS51272"/>
    </source>
</evidence>
<dbReference type="PROSITE" id="PS51272">
    <property type="entry name" value="SLH"/>
    <property type="match status" value="3"/>
</dbReference>
<proteinExistence type="predicted"/>
<dbReference type="SUPFAM" id="SSF48239">
    <property type="entry name" value="Terpenoid cyclases/Protein prenyltransferases"/>
    <property type="match status" value="1"/>
</dbReference>
<organism evidence="2">
    <name type="scientific">Paenibacillus ihbetae</name>
    <dbReference type="NCBI Taxonomy" id="1870820"/>
    <lineage>
        <taxon>Bacteria</taxon>
        <taxon>Bacillati</taxon>
        <taxon>Bacillota</taxon>
        <taxon>Bacilli</taxon>
        <taxon>Bacillales</taxon>
        <taxon>Paenibacillaceae</taxon>
        <taxon>Paenibacillus</taxon>
    </lineage>
</organism>
<dbReference type="EMBL" id="CP016809">
    <property type="protein sequence ID" value="ANY72419.1"/>
    <property type="molecule type" value="Genomic_DNA"/>
</dbReference>
<feature type="domain" description="SLH" evidence="1">
    <location>
        <begin position="669"/>
        <end position="727"/>
    </location>
</feature>
<dbReference type="RefSeq" id="WP_099477143.1">
    <property type="nucleotide sequence ID" value="NZ_CP016809.1"/>
</dbReference>
<feature type="domain" description="SLH" evidence="1">
    <location>
        <begin position="541"/>
        <end position="603"/>
    </location>
</feature>
<accession>A0A1B2DXJ3</accession>
<reference evidence="2" key="1">
    <citation type="submission" date="2016-08" db="EMBL/GenBank/DDBJ databases">
        <title>Complete Genome Seqeunce of Paenibacillus sp. nov. IHBB 9852 from high altitute lake of Indian trans-Himalayas.</title>
        <authorList>
            <person name="Kiran S."/>
            <person name="Swarnkar M.K."/>
            <person name="Rana A."/>
            <person name="Tewari R."/>
            <person name="Gulati A."/>
        </authorList>
    </citation>
    <scope>NUCLEOTIDE SEQUENCE [LARGE SCALE GENOMIC DNA]</scope>
    <source>
        <strain evidence="2">IHBB 9852</strain>
    </source>
</reference>